<keyword evidence="1" id="KW-0472">Membrane</keyword>
<keyword evidence="3" id="KW-0378">Hydrolase</keyword>
<feature type="transmembrane region" description="Helical" evidence="1">
    <location>
        <begin position="122"/>
        <end position="140"/>
    </location>
</feature>
<feature type="transmembrane region" description="Helical" evidence="1">
    <location>
        <begin position="61"/>
        <end position="85"/>
    </location>
</feature>
<protein>
    <submittedName>
        <fullName evidence="3">CPBP family intramembrane metalloprotease</fullName>
    </submittedName>
</protein>
<dbReference type="Pfam" id="PF02517">
    <property type="entry name" value="Rce1-like"/>
    <property type="match status" value="1"/>
</dbReference>
<feature type="transmembrane region" description="Helical" evidence="1">
    <location>
        <begin position="21"/>
        <end position="41"/>
    </location>
</feature>
<accession>A0A2I8EYK0</accession>
<evidence type="ECO:0000259" key="2">
    <source>
        <dbReference type="Pfam" id="PF02517"/>
    </source>
</evidence>
<feature type="domain" description="CAAX prenyl protease 2/Lysostaphin resistance protein A-like" evidence="2">
    <location>
        <begin position="67"/>
        <end position="161"/>
    </location>
</feature>
<dbReference type="RefSeq" id="WP_042311978.1">
    <property type="nucleotide sequence ID" value="NZ_CP026113.1"/>
</dbReference>
<dbReference type="InterPro" id="IPR003675">
    <property type="entry name" value="Rce1/LyrA-like_dom"/>
</dbReference>
<keyword evidence="3" id="KW-0645">Protease</keyword>
<dbReference type="AlphaFoldDB" id="A0A2I8EYK0"/>
<keyword evidence="1" id="KW-0812">Transmembrane</keyword>
<proteinExistence type="predicted"/>
<feature type="transmembrane region" description="Helical" evidence="1">
    <location>
        <begin position="97"/>
        <end position="116"/>
    </location>
</feature>
<dbReference type="GO" id="GO:0004175">
    <property type="term" value="F:endopeptidase activity"/>
    <property type="evidence" value="ECO:0007669"/>
    <property type="project" value="UniProtKB-ARBA"/>
</dbReference>
<dbReference type="GO" id="GO:0080120">
    <property type="term" value="P:CAAX-box protein maturation"/>
    <property type="evidence" value="ECO:0007669"/>
    <property type="project" value="UniProtKB-ARBA"/>
</dbReference>
<dbReference type="GO" id="GO:0008237">
    <property type="term" value="F:metallopeptidase activity"/>
    <property type="evidence" value="ECO:0007669"/>
    <property type="project" value="UniProtKB-KW"/>
</dbReference>
<sequence>MRSPDAGSSSFTGDTLFELGLNIPPWLMIPLALLATELLPLPFDYVANVFFPDQQIGGPGLGSHGIVSAVILGCLIAPLAETAFNQWGCITLLRKKLGVSPWTAIVLSAALFAAMHTYSWKYVLTTFPIGVVLGYVFVVEQTRRGRAFWMVALIHSLRNAISIALVHYLP</sequence>
<reference evidence="3 4" key="1">
    <citation type="submission" date="2018-01" db="EMBL/GenBank/DDBJ databases">
        <title>Species boundaries and ecological features among Paraburkholderia terrae DSMZ17804T, P. hospita DSMZ17164T and P. caribensis DSMZ13236T.</title>
        <authorList>
            <person name="Pratama A.A."/>
        </authorList>
    </citation>
    <scope>NUCLEOTIDE SEQUENCE [LARGE SCALE GENOMIC DNA]</scope>
    <source>
        <strain evidence="3 4">DSM 17804</strain>
    </source>
</reference>
<evidence type="ECO:0000256" key="1">
    <source>
        <dbReference type="SAM" id="Phobius"/>
    </source>
</evidence>
<dbReference type="Proteomes" id="UP000243502">
    <property type="component" value="Chromosome 3"/>
</dbReference>
<gene>
    <name evidence="3" type="ORF">C2L65_33520</name>
</gene>
<keyword evidence="3" id="KW-0482">Metalloprotease</keyword>
<name>A0A2I8EYK0_9BURK</name>
<dbReference type="KEGG" id="pter:C2L65_33520"/>
<organism evidence="3 4">
    <name type="scientific">Paraburkholderia terrae</name>
    <dbReference type="NCBI Taxonomy" id="311230"/>
    <lineage>
        <taxon>Bacteria</taxon>
        <taxon>Pseudomonadati</taxon>
        <taxon>Pseudomonadota</taxon>
        <taxon>Betaproteobacteria</taxon>
        <taxon>Burkholderiales</taxon>
        <taxon>Burkholderiaceae</taxon>
        <taxon>Paraburkholderia</taxon>
    </lineage>
</organism>
<dbReference type="GO" id="GO:0006508">
    <property type="term" value="P:proteolysis"/>
    <property type="evidence" value="ECO:0007669"/>
    <property type="project" value="UniProtKB-KW"/>
</dbReference>
<dbReference type="EMBL" id="CP026113">
    <property type="protein sequence ID" value="AUT64580.1"/>
    <property type="molecule type" value="Genomic_DNA"/>
</dbReference>
<keyword evidence="1" id="KW-1133">Transmembrane helix</keyword>
<dbReference type="OrthoDB" id="9103245at2"/>
<evidence type="ECO:0000313" key="4">
    <source>
        <dbReference type="Proteomes" id="UP000243502"/>
    </source>
</evidence>
<evidence type="ECO:0000313" key="3">
    <source>
        <dbReference type="EMBL" id="AUT64580.1"/>
    </source>
</evidence>